<dbReference type="GO" id="GO:0016788">
    <property type="term" value="F:hydrolase activity, acting on ester bonds"/>
    <property type="evidence" value="ECO:0007669"/>
    <property type="project" value="TreeGrafter"/>
</dbReference>
<dbReference type="InterPro" id="IPR029058">
    <property type="entry name" value="AB_hydrolase_fold"/>
</dbReference>
<comment type="similarity">
    <text evidence="1">Belongs to the esterase D family.</text>
</comment>
<organism evidence="4 5">
    <name type="scientific">Sphingomonas suaedae</name>
    <dbReference type="NCBI Taxonomy" id="2599297"/>
    <lineage>
        <taxon>Bacteria</taxon>
        <taxon>Pseudomonadati</taxon>
        <taxon>Pseudomonadota</taxon>
        <taxon>Alphaproteobacteria</taxon>
        <taxon>Sphingomonadales</taxon>
        <taxon>Sphingomonadaceae</taxon>
        <taxon>Sphingomonas</taxon>
    </lineage>
</organism>
<dbReference type="SUPFAM" id="SSF53474">
    <property type="entry name" value="alpha/beta-Hydrolases"/>
    <property type="match status" value="1"/>
</dbReference>
<evidence type="ECO:0000313" key="5">
    <source>
        <dbReference type="Proteomes" id="UP000318055"/>
    </source>
</evidence>
<dbReference type="EMBL" id="CP042239">
    <property type="protein sequence ID" value="QDX27528.1"/>
    <property type="molecule type" value="Genomic_DNA"/>
</dbReference>
<accession>A0A518RJ89</accession>
<feature type="chain" id="PRO_5021963042" evidence="3">
    <location>
        <begin position="22"/>
        <end position="289"/>
    </location>
</feature>
<evidence type="ECO:0000256" key="3">
    <source>
        <dbReference type="SAM" id="SignalP"/>
    </source>
</evidence>
<dbReference type="PANTHER" id="PTHR40841:SF2">
    <property type="entry name" value="SIDEROPHORE-DEGRADING ESTERASE (EUROFUNG)"/>
    <property type="match status" value="1"/>
</dbReference>
<proteinExistence type="inferred from homology"/>
<dbReference type="OrthoDB" id="5523653at2"/>
<dbReference type="Pfam" id="PF00756">
    <property type="entry name" value="Esterase"/>
    <property type="match status" value="1"/>
</dbReference>
<dbReference type="RefSeq" id="WP_145849003.1">
    <property type="nucleotide sequence ID" value="NZ_CP042239.1"/>
</dbReference>
<reference evidence="4 5" key="1">
    <citation type="submission" date="2019-07" db="EMBL/GenBank/DDBJ databases">
        <title>Sphingomonas alkalisoli sp. nov., isolated from rhizosphere soil of Suaedae salsa.</title>
        <authorList>
            <person name="Zhang H."/>
            <person name="Xu L."/>
            <person name="Zhang J.-X."/>
            <person name="Sun J.-Q."/>
        </authorList>
    </citation>
    <scope>NUCLEOTIDE SEQUENCE [LARGE SCALE GENOMIC DNA]</scope>
    <source>
        <strain evidence="4 5">XS-10</strain>
    </source>
</reference>
<dbReference type="InterPro" id="IPR052558">
    <property type="entry name" value="Siderophore_Hydrolase_D"/>
</dbReference>
<gene>
    <name evidence="4" type="ORF">FPZ54_16970</name>
</gene>
<dbReference type="AlphaFoldDB" id="A0A518RJ89"/>
<dbReference type="Gene3D" id="3.40.50.1820">
    <property type="entry name" value="alpha/beta hydrolase"/>
    <property type="match status" value="1"/>
</dbReference>
<sequence>MRALTWIGTAAALAVATPGWAQQAPAPAAPRYAMPFTATWDMKAAHGDTYRIFVSYPEGEPPEGGFPVLYVTDGNALFAAFAETRRMIGWTKGQEMIVVGIGYPTDDAYHVRRIDDFTGAPTTSPAYAKFAKEKNGGWDRFLDFLTVELRGEIGKRYPINAQRQSLFGHSLGGLFAVHTLFTRPSAFHTIIAASPSLFWHEALTLQEERAFTARLREGKGGAVARLMVVSGEREEAILERWDAEAFAKRMEPLSAFGLRVQSQVYKDEGHMTVPVRAISDTLRFALTWP</sequence>
<evidence type="ECO:0000313" key="4">
    <source>
        <dbReference type="EMBL" id="QDX27528.1"/>
    </source>
</evidence>
<evidence type="ECO:0000256" key="1">
    <source>
        <dbReference type="ARBA" id="ARBA00005622"/>
    </source>
</evidence>
<dbReference type="PANTHER" id="PTHR40841">
    <property type="entry name" value="SIDEROPHORE TRIACETYLFUSARININE C ESTERASE"/>
    <property type="match status" value="1"/>
</dbReference>
<protein>
    <submittedName>
        <fullName evidence="4">Alpha/beta hydrolase</fullName>
    </submittedName>
</protein>
<keyword evidence="2 4" id="KW-0378">Hydrolase</keyword>
<dbReference type="InterPro" id="IPR000801">
    <property type="entry name" value="Esterase-like"/>
</dbReference>
<dbReference type="Proteomes" id="UP000318055">
    <property type="component" value="Chromosome"/>
</dbReference>
<keyword evidence="5" id="KW-1185">Reference proteome</keyword>
<name>A0A518RJ89_9SPHN</name>
<keyword evidence="3" id="KW-0732">Signal</keyword>
<dbReference type="KEGG" id="ssua:FPZ54_16970"/>
<feature type="signal peptide" evidence="3">
    <location>
        <begin position="1"/>
        <end position="21"/>
    </location>
</feature>
<evidence type="ECO:0000256" key="2">
    <source>
        <dbReference type="ARBA" id="ARBA00022801"/>
    </source>
</evidence>